<feature type="domain" description="AB hydrolase-1" evidence="2">
    <location>
        <begin position="37"/>
        <end position="276"/>
    </location>
</feature>
<dbReference type="Proteomes" id="UP000317422">
    <property type="component" value="Unassembled WGS sequence"/>
</dbReference>
<evidence type="ECO:0000256" key="1">
    <source>
        <dbReference type="ARBA" id="ARBA00022801"/>
    </source>
</evidence>
<evidence type="ECO:0000313" key="3">
    <source>
        <dbReference type="EMBL" id="TQN30521.1"/>
    </source>
</evidence>
<gene>
    <name evidence="3" type="ORF">FHX37_0402</name>
</gene>
<keyword evidence="4" id="KW-1185">Reference proteome</keyword>
<dbReference type="GO" id="GO:0016787">
    <property type="term" value="F:hydrolase activity"/>
    <property type="evidence" value="ECO:0007669"/>
    <property type="project" value="UniProtKB-KW"/>
</dbReference>
<dbReference type="AlphaFoldDB" id="A0A543NFC6"/>
<name>A0A543NFC6_9ACTN</name>
<dbReference type="InterPro" id="IPR029058">
    <property type="entry name" value="AB_hydrolase_fold"/>
</dbReference>
<dbReference type="InterPro" id="IPR000639">
    <property type="entry name" value="Epox_hydrolase-like"/>
</dbReference>
<dbReference type="Gene3D" id="3.40.50.1820">
    <property type="entry name" value="alpha/beta hydrolase"/>
    <property type="match status" value="1"/>
</dbReference>
<organism evidence="3 4">
    <name type="scientific">Haloactinospora alba</name>
    <dbReference type="NCBI Taxonomy" id="405555"/>
    <lineage>
        <taxon>Bacteria</taxon>
        <taxon>Bacillati</taxon>
        <taxon>Actinomycetota</taxon>
        <taxon>Actinomycetes</taxon>
        <taxon>Streptosporangiales</taxon>
        <taxon>Nocardiopsidaceae</taxon>
        <taxon>Haloactinospora</taxon>
    </lineage>
</organism>
<proteinExistence type="predicted"/>
<keyword evidence="1" id="KW-0378">Hydrolase</keyword>
<reference evidence="3 4" key="1">
    <citation type="submission" date="2019-06" db="EMBL/GenBank/DDBJ databases">
        <title>Sequencing the genomes of 1000 actinobacteria strains.</title>
        <authorList>
            <person name="Klenk H.-P."/>
        </authorList>
    </citation>
    <scope>NUCLEOTIDE SEQUENCE [LARGE SCALE GENOMIC DNA]</scope>
    <source>
        <strain evidence="3 4">DSM 45015</strain>
    </source>
</reference>
<evidence type="ECO:0000259" key="2">
    <source>
        <dbReference type="Pfam" id="PF00561"/>
    </source>
</evidence>
<dbReference type="PRINTS" id="PR00412">
    <property type="entry name" value="EPOXHYDRLASE"/>
</dbReference>
<protein>
    <submittedName>
        <fullName evidence="3">Pimeloyl-ACP methyl ester carboxylesterase</fullName>
    </submittedName>
</protein>
<dbReference type="EMBL" id="VFQC01000001">
    <property type="protein sequence ID" value="TQN30521.1"/>
    <property type="molecule type" value="Genomic_DNA"/>
</dbReference>
<comment type="caution">
    <text evidence="3">The sequence shown here is derived from an EMBL/GenBank/DDBJ whole genome shotgun (WGS) entry which is preliminary data.</text>
</comment>
<dbReference type="SUPFAM" id="SSF53474">
    <property type="entry name" value="alpha/beta-Hydrolases"/>
    <property type="match status" value="1"/>
</dbReference>
<dbReference type="InterPro" id="IPR000073">
    <property type="entry name" value="AB_hydrolase_1"/>
</dbReference>
<dbReference type="PANTHER" id="PTHR43329">
    <property type="entry name" value="EPOXIDE HYDROLASE"/>
    <property type="match status" value="1"/>
</dbReference>
<sequence length="289" mass="31820">MRGTRTYENSPNELVTMEIRANELTFEVAVSGPDDAPAVLLLHGFPQSHRCWDGVVERLNAEGYRTIAPDQRGYSPGARPSAVDDYTVSNLVGDALGILDALHVPKAHVVGHDWGAIVAWNLAVRHPERARSLTALSVPHPAAYAWARANDADQQRRSAYIDLFRQEGKAEDVLLADNADRLRGVMVPPLTEQQAEPHLDLLREREAMTAALNWYRAMDSGYGDLGPSTVPTTYVWSTEDLALGAAGAQRCEQHVTGPYRFVRLEGVTHWIPEQEPETVAREVLGRAAG</sequence>
<dbReference type="Pfam" id="PF00561">
    <property type="entry name" value="Abhydrolase_1"/>
    <property type="match status" value="1"/>
</dbReference>
<dbReference type="PRINTS" id="PR00111">
    <property type="entry name" value="ABHYDROLASE"/>
</dbReference>
<accession>A0A543NFC6</accession>
<evidence type="ECO:0000313" key="4">
    <source>
        <dbReference type="Proteomes" id="UP000317422"/>
    </source>
</evidence>